<dbReference type="InterPro" id="IPR050570">
    <property type="entry name" value="Cell_wall_metabolism_enzyme"/>
</dbReference>
<dbReference type="RefSeq" id="WP_380550786.1">
    <property type="nucleotide sequence ID" value="NZ_JBHEZY010000003.1"/>
</dbReference>
<dbReference type="Gene3D" id="2.70.70.10">
    <property type="entry name" value="Glucose Permease (Domain IIA)"/>
    <property type="match status" value="1"/>
</dbReference>
<dbReference type="PANTHER" id="PTHR21666">
    <property type="entry name" value="PEPTIDASE-RELATED"/>
    <property type="match status" value="1"/>
</dbReference>
<evidence type="ECO:0000313" key="2">
    <source>
        <dbReference type="EMBL" id="MFC1430825.1"/>
    </source>
</evidence>
<name>A0ABV6WXR7_9ACTN</name>
<proteinExistence type="predicted"/>
<comment type="caution">
    <text evidence="2">The sequence shown here is derived from an EMBL/GenBank/DDBJ whole genome shotgun (WGS) entry which is preliminary data.</text>
</comment>
<reference evidence="2 3" key="1">
    <citation type="submission" date="2024-09" db="EMBL/GenBank/DDBJ databases">
        <authorList>
            <person name="Lee S.D."/>
        </authorList>
    </citation>
    <scope>NUCLEOTIDE SEQUENCE [LARGE SCALE GENOMIC DNA]</scope>
    <source>
        <strain evidence="2 3">N1-3</strain>
    </source>
</reference>
<dbReference type="GO" id="GO:0016787">
    <property type="term" value="F:hydrolase activity"/>
    <property type="evidence" value="ECO:0007669"/>
    <property type="project" value="UniProtKB-KW"/>
</dbReference>
<evidence type="ECO:0000313" key="3">
    <source>
        <dbReference type="Proteomes" id="UP001592530"/>
    </source>
</evidence>
<dbReference type="InterPro" id="IPR016047">
    <property type="entry name" value="M23ase_b-sheet_dom"/>
</dbReference>
<dbReference type="PANTHER" id="PTHR21666:SF270">
    <property type="entry name" value="MUREIN HYDROLASE ACTIVATOR ENVC"/>
    <property type="match status" value="1"/>
</dbReference>
<keyword evidence="2" id="KW-0378">Hydrolase</keyword>
<dbReference type="EC" id="3.4.24.-" evidence="2"/>
<dbReference type="EMBL" id="JBHEZY010000003">
    <property type="protein sequence ID" value="MFC1430825.1"/>
    <property type="molecule type" value="Genomic_DNA"/>
</dbReference>
<gene>
    <name evidence="2" type="ORF">ACEZDB_09155</name>
</gene>
<dbReference type="Proteomes" id="UP001592530">
    <property type="component" value="Unassembled WGS sequence"/>
</dbReference>
<accession>A0ABV6WXR7</accession>
<organism evidence="2 3">
    <name type="scientific">Streptacidiphilus alkalitolerans</name>
    <dbReference type="NCBI Taxonomy" id="3342712"/>
    <lineage>
        <taxon>Bacteria</taxon>
        <taxon>Bacillati</taxon>
        <taxon>Actinomycetota</taxon>
        <taxon>Actinomycetes</taxon>
        <taxon>Kitasatosporales</taxon>
        <taxon>Streptomycetaceae</taxon>
        <taxon>Streptacidiphilus</taxon>
    </lineage>
</organism>
<dbReference type="SUPFAM" id="SSF51261">
    <property type="entry name" value="Duplicated hybrid motif"/>
    <property type="match status" value="1"/>
</dbReference>
<sequence>MHCAHRRHARSSRHAQPNAPLAVCRRCGTRLALAGAAATVLLAAGVPASASAGTPQPAAQAGAGAAGGAASVARAGAPAAADRGIAKRIALPKAGAKPAAKPAAKPKAAPKPVVAKPKPIAWDAPIPGAPMSEAYGVTDSGYAAGYHTGTDFAVDVGTPVDAIGAGTVVSAGWQTSYGNAVVLKLSGGDYALYAHLSAFKVSAGEHVSAGQRIALSGNTGNSTGPHLHFEVRTSNVYGADTNPLAFLRAHGVGDF</sequence>
<feature type="domain" description="M23ase beta-sheet core" evidence="1">
    <location>
        <begin position="146"/>
        <end position="235"/>
    </location>
</feature>
<evidence type="ECO:0000259" key="1">
    <source>
        <dbReference type="Pfam" id="PF01551"/>
    </source>
</evidence>
<dbReference type="Pfam" id="PF01551">
    <property type="entry name" value="Peptidase_M23"/>
    <property type="match status" value="1"/>
</dbReference>
<dbReference type="CDD" id="cd12797">
    <property type="entry name" value="M23_peptidase"/>
    <property type="match status" value="1"/>
</dbReference>
<protein>
    <submittedName>
        <fullName evidence="2">M23 family metallopeptidase</fullName>
        <ecNumber evidence="2">3.4.24.-</ecNumber>
    </submittedName>
</protein>
<dbReference type="InterPro" id="IPR011055">
    <property type="entry name" value="Dup_hybrid_motif"/>
</dbReference>